<evidence type="ECO:0000256" key="1">
    <source>
        <dbReference type="ARBA" id="ARBA00007435"/>
    </source>
</evidence>
<gene>
    <name evidence="3" type="ORF">F0U83_04890</name>
</gene>
<reference evidence="3 4" key="1">
    <citation type="journal article" date="2019" name="Biochem. Eng. J.">
        <title>Metabolic engineering of the marine bacteria Neptunomonas concharum for the production of acetoin and meso-2,3-butanediol from acetate.</title>
        <authorList>
            <person name="Li W."/>
            <person name="Pu N."/>
            <person name="Liu C.-X."/>
            <person name="Yuan Q.-P."/>
            <person name="Li Z.-J."/>
        </authorList>
    </citation>
    <scope>NUCLEOTIDE SEQUENCE [LARGE SCALE GENOMIC DNA]</scope>
    <source>
        <strain evidence="3 4">JCM17730</strain>
    </source>
</reference>
<keyword evidence="4" id="KW-1185">Reference proteome</keyword>
<dbReference type="KEGG" id="ncu:F0U83_04890"/>
<evidence type="ECO:0000313" key="4">
    <source>
        <dbReference type="Proteomes" id="UP000324760"/>
    </source>
</evidence>
<dbReference type="PANTHER" id="PTHR34477:SF1">
    <property type="entry name" value="UPF0213 PROTEIN YHBQ"/>
    <property type="match status" value="1"/>
</dbReference>
<dbReference type="SUPFAM" id="SSF82771">
    <property type="entry name" value="GIY-YIG endonuclease"/>
    <property type="match status" value="1"/>
</dbReference>
<accession>A0A5P1R8Y3</accession>
<dbReference type="InterPro" id="IPR000305">
    <property type="entry name" value="GIY-YIG_endonuc"/>
</dbReference>
<dbReference type="OrthoDB" id="9797095at2"/>
<dbReference type="PROSITE" id="PS50164">
    <property type="entry name" value="GIY_YIG"/>
    <property type="match status" value="1"/>
</dbReference>
<evidence type="ECO:0000259" key="2">
    <source>
        <dbReference type="PROSITE" id="PS50164"/>
    </source>
</evidence>
<dbReference type="PANTHER" id="PTHR34477">
    <property type="entry name" value="UPF0213 PROTEIN YHBQ"/>
    <property type="match status" value="1"/>
</dbReference>
<organism evidence="3 4">
    <name type="scientific">Neptunomonas concharum</name>
    <dbReference type="NCBI Taxonomy" id="1031538"/>
    <lineage>
        <taxon>Bacteria</taxon>
        <taxon>Pseudomonadati</taxon>
        <taxon>Pseudomonadota</taxon>
        <taxon>Gammaproteobacteria</taxon>
        <taxon>Oceanospirillales</taxon>
        <taxon>Oceanospirillaceae</taxon>
        <taxon>Neptunomonas</taxon>
    </lineage>
</organism>
<dbReference type="RefSeq" id="WP_138988800.1">
    <property type="nucleotide sequence ID" value="NZ_CP043869.1"/>
</dbReference>
<evidence type="ECO:0000313" key="3">
    <source>
        <dbReference type="EMBL" id="QEQ96094.1"/>
    </source>
</evidence>
<name>A0A5P1R8Y3_9GAMM</name>
<dbReference type="InterPro" id="IPR035901">
    <property type="entry name" value="GIY-YIG_endonuc_sf"/>
</dbReference>
<dbReference type="CDD" id="cd10456">
    <property type="entry name" value="GIY-YIG_UPF0213"/>
    <property type="match status" value="1"/>
</dbReference>
<dbReference type="InterPro" id="IPR050190">
    <property type="entry name" value="UPF0213_domain"/>
</dbReference>
<sequence length="88" mass="10338">MSDVEYSPLWHVYLLLCADGTLYTGVTTDCQRRLKEHNESNRLGAKYTRCRRPVTLVWHEPARNRSEACQREYVIKRLTRAEKLALIS</sequence>
<protein>
    <submittedName>
        <fullName evidence="3">GIY-YIG nuclease family protein</fullName>
    </submittedName>
</protein>
<proteinExistence type="inferred from homology"/>
<dbReference type="EMBL" id="CP043869">
    <property type="protein sequence ID" value="QEQ96094.1"/>
    <property type="molecule type" value="Genomic_DNA"/>
</dbReference>
<dbReference type="Pfam" id="PF01541">
    <property type="entry name" value="GIY-YIG"/>
    <property type="match status" value="1"/>
</dbReference>
<dbReference type="Gene3D" id="3.40.1440.10">
    <property type="entry name" value="GIY-YIG endonuclease"/>
    <property type="match status" value="1"/>
</dbReference>
<feature type="domain" description="GIY-YIG" evidence="2">
    <location>
        <begin position="8"/>
        <end position="85"/>
    </location>
</feature>
<dbReference type="Proteomes" id="UP000324760">
    <property type="component" value="Chromosome"/>
</dbReference>
<comment type="similarity">
    <text evidence="1">Belongs to the UPF0213 family.</text>
</comment>
<dbReference type="AlphaFoldDB" id="A0A5P1R8Y3"/>